<gene>
    <name evidence="1" type="ORF">HNQ03_002412</name>
</gene>
<dbReference type="EMBL" id="JABSNO010000019">
    <property type="protein sequence ID" value="NRS93325.1"/>
    <property type="molecule type" value="Genomic_DNA"/>
</dbReference>
<dbReference type="Proteomes" id="UP000610746">
    <property type="component" value="Unassembled WGS sequence"/>
</dbReference>
<sequence>MSTITLHNETENQLSLIENLLEELKIRFDISKEIEMEELTDWQKESIERGIDDFENARFTTSEEVRKGARLCLK</sequence>
<dbReference type="AlphaFoldDB" id="A0A8J8GCB3"/>
<name>A0A8J8GCB3_9FLAO</name>
<evidence type="ECO:0000313" key="1">
    <source>
        <dbReference type="EMBL" id="NRS93325.1"/>
    </source>
</evidence>
<evidence type="ECO:0000313" key="2">
    <source>
        <dbReference type="Proteomes" id="UP000610746"/>
    </source>
</evidence>
<accession>A0A8J8GCB3</accession>
<proteinExistence type="predicted"/>
<keyword evidence="2" id="KW-1185">Reference proteome</keyword>
<comment type="caution">
    <text evidence="1">The sequence shown here is derived from an EMBL/GenBank/DDBJ whole genome shotgun (WGS) entry which is preliminary data.</text>
</comment>
<organism evidence="1 2">
    <name type="scientific">Frigoriflavimonas asaccharolytica</name>
    <dbReference type="NCBI Taxonomy" id="2735899"/>
    <lineage>
        <taxon>Bacteria</taxon>
        <taxon>Pseudomonadati</taxon>
        <taxon>Bacteroidota</taxon>
        <taxon>Flavobacteriia</taxon>
        <taxon>Flavobacteriales</taxon>
        <taxon>Weeksellaceae</taxon>
        <taxon>Frigoriflavimonas</taxon>
    </lineage>
</organism>
<reference evidence="1" key="1">
    <citation type="submission" date="2020-05" db="EMBL/GenBank/DDBJ databases">
        <title>Genomic Encyclopedia of Type Strains, Phase IV (KMG-V): Genome sequencing to study the core and pangenomes of soil and plant-associated prokaryotes.</title>
        <authorList>
            <person name="Whitman W."/>
        </authorList>
    </citation>
    <scope>NUCLEOTIDE SEQUENCE</scope>
    <source>
        <strain evidence="1">16F</strain>
    </source>
</reference>
<protein>
    <submittedName>
        <fullName evidence="1">Putative transcriptional regulator</fullName>
    </submittedName>
</protein>
<dbReference type="RefSeq" id="WP_173779891.1">
    <property type="nucleotide sequence ID" value="NZ_JABSNO010000019.1"/>
</dbReference>